<dbReference type="AlphaFoldDB" id="A0A1V9ZM16"/>
<feature type="compositionally biased region" description="Polar residues" evidence="1">
    <location>
        <begin position="876"/>
        <end position="885"/>
    </location>
</feature>
<feature type="compositionally biased region" description="Polar residues" evidence="1">
    <location>
        <begin position="746"/>
        <end position="778"/>
    </location>
</feature>
<evidence type="ECO:0000313" key="2">
    <source>
        <dbReference type="EMBL" id="OQR99001.1"/>
    </source>
</evidence>
<gene>
    <name evidence="2" type="ORF">ACHHYP_07385</name>
</gene>
<accession>A0A1V9ZM16</accession>
<reference evidence="2 3" key="1">
    <citation type="journal article" date="2014" name="Genome Biol. Evol.">
        <title>The secreted proteins of Achlya hypogyna and Thraustotheca clavata identify the ancestral oomycete secretome and reveal gene acquisitions by horizontal gene transfer.</title>
        <authorList>
            <person name="Misner I."/>
            <person name="Blouin N."/>
            <person name="Leonard G."/>
            <person name="Richards T.A."/>
            <person name="Lane C.E."/>
        </authorList>
    </citation>
    <scope>NUCLEOTIDE SEQUENCE [LARGE SCALE GENOMIC DNA]</scope>
    <source>
        <strain evidence="2 3">ATCC 48635</strain>
    </source>
</reference>
<name>A0A1V9ZM16_ACHHY</name>
<feature type="compositionally biased region" description="Pro residues" evidence="1">
    <location>
        <begin position="487"/>
        <end position="499"/>
    </location>
</feature>
<feature type="compositionally biased region" description="Low complexity" evidence="1">
    <location>
        <begin position="507"/>
        <end position="516"/>
    </location>
</feature>
<dbReference type="OrthoDB" id="79880at2759"/>
<comment type="caution">
    <text evidence="2">The sequence shown here is derived from an EMBL/GenBank/DDBJ whole genome shotgun (WGS) entry which is preliminary data.</text>
</comment>
<evidence type="ECO:0000256" key="1">
    <source>
        <dbReference type="SAM" id="MobiDB-lite"/>
    </source>
</evidence>
<feature type="region of interest" description="Disordered" evidence="1">
    <location>
        <begin position="724"/>
        <end position="782"/>
    </location>
</feature>
<sequence>MADEDGVRLRGRSMRTSVALAGLSGQARLDMIRQELLRAKETHPMRTEAKLVVRSFERTEKPALQRKHHAFVLQQRDRITDILARVQHKLDTDELPFHFGVEDREYVAQWIEDVEFILYYFTPQADPRNDPLGRMVDKLYWLHQAYGCFAEIGHDAKTIIDEWERLGIFEHDAFSDDDDDPRPYATLRCDATELDAAAEVFRKKRVLRRRAAARLIRKNLIVWLTTKHHVLHRMEEFRHFGNSFYKHIDNRHSLKSYRAHPKPRATQQNGMRLEVLQRLCRHVATFKVDDAIRELEIATRKRRLLEARCAVRIQHKWRSYRLGKSRMMMLIKQLQEANAQAKRSSGPKVKPMLLAKMASFKSRDVSMRNLTQPYLEEPRAAPPPSEPSLPRGAGTKKTKTRLRSIVNTLRSPVASLGTTPKKKKLSVSTSVDAGRDAPVQRRASIARAPRRASTQPIRSPLVPSGPTTRRGMTALQEEPMEEDTAEEPPPPSMPTPTPPNKVRRMSVAAQLVQAAAKRASPSTSVRPASPTLAATKEMTMRQVPTADNDMDELLDDEGISAWVTEPTPLPSRLQSPEAPAPLLSDTAWCEPLVPKPAREHVAEAPRAAIESHPPPVHRTEAPVRHAEEPTSQRSNKPPPSFRPFYNAGGGTLRLDTMQKAQPLAKKWVPFADDQETTPQPPAYTPMYELCGVDDDHRVAATAVYPRAETNASRNAVTSAVKPEVAVAEDASTNQATNESVPRHSVDSATSNHGAHLSSYASSSRIPTSSGPGIQSQGDAESATLREAKPTKLAQQEATSLHRAGAETLVEKEASAMDEASEGANAMGEEPRDWHDPARAVAPAGKMPQIHPGKDFRRIVYSAVSPPSSEPLPKWTHSMTVSSWPSTGKRRRPTKPVKDRERRSYFPRSRCF</sequence>
<proteinExistence type="predicted"/>
<feature type="compositionally biased region" description="Basic and acidic residues" evidence="1">
    <location>
        <begin position="617"/>
        <end position="630"/>
    </location>
</feature>
<dbReference type="Proteomes" id="UP000243579">
    <property type="component" value="Unassembled WGS sequence"/>
</dbReference>
<feature type="region of interest" description="Disordered" evidence="1">
    <location>
        <begin position="374"/>
        <end position="541"/>
    </location>
</feature>
<organism evidence="2 3">
    <name type="scientific">Achlya hypogyna</name>
    <name type="common">Oomycete</name>
    <name type="synonym">Protoachlya hypogyna</name>
    <dbReference type="NCBI Taxonomy" id="1202772"/>
    <lineage>
        <taxon>Eukaryota</taxon>
        <taxon>Sar</taxon>
        <taxon>Stramenopiles</taxon>
        <taxon>Oomycota</taxon>
        <taxon>Saprolegniomycetes</taxon>
        <taxon>Saprolegniales</taxon>
        <taxon>Achlyaceae</taxon>
        <taxon>Achlya</taxon>
    </lineage>
</organism>
<feature type="compositionally biased region" description="Polar residues" evidence="1">
    <location>
        <begin position="730"/>
        <end position="739"/>
    </location>
</feature>
<feature type="region of interest" description="Disordered" evidence="1">
    <location>
        <begin position="605"/>
        <end position="643"/>
    </location>
</feature>
<evidence type="ECO:0000313" key="3">
    <source>
        <dbReference type="Proteomes" id="UP000243579"/>
    </source>
</evidence>
<feature type="compositionally biased region" description="Low complexity" evidence="1">
    <location>
        <begin position="441"/>
        <end position="453"/>
    </location>
</feature>
<protein>
    <submittedName>
        <fullName evidence="2">Uncharacterized protein</fullName>
    </submittedName>
</protein>
<keyword evidence="3" id="KW-1185">Reference proteome</keyword>
<feature type="region of interest" description="Disordered" evidence="1">
    <location>
        <begin position="864"/>
        <end position="911"/>
    </location>
</feature>
<dbReference type="EMBL" id="JNBR01000075">
    <property type="protein sequence ID" value="OQR99001.1"/>
    <property type="molecule type" value="Genomic_DNA"/>
</dbReference>